<evidence type="ECO:0000313" key="5">
    <source>
        <dbReference type="EMBL" id="MDQ0419512.1"/>
    </source>
</evidence>
<sequence>MTFCTERSVSFKRIEGVKMSAYASTSHNIDKLKKADIDYLSSLSSNQTVDMKLDEYVLILDSRVLDRECLSRSLSSYDPSMRILTAGSVEEWRGRKLESDPAAILLVLTGGKSGDKGACDKIKAVAAAFKLSPVIVIQESDDLGDLLSAIDAGARGYIPTSVNISVAAEAISLARAGGVFIPVSSLLASRDALNSVVKGSSYVNENFTPREIEVAEALRRGKANKIIAYEMNLCESTVKVHIRNIMKKLNVTNRTQVAFKLK</sequence>
<dbReference type="InterPro" id="IPR001789">
    <property type="entry name" value="Sig_transdc_resp-reg_receiver"/>
</dbReference>
<dbReference type="GO" id="GO:0003677">
    <property type="term" value="F:DNA binding"/>
    <property type="evidence" value="ECO:0007669"/>
    <property type="project" value="UniProtKB-KW"/>
</dbReference>
<dbReference type="PANTHER" id="PTHR45566:SF1">
    <property type="entry name" value="HTH-TYPE TRANSCRIPTIONAL REGULATOR YHJB-RELATED"/>
    <property type="match status" value="1"/>
</dbReference>
<evidence type="ECO:0000259" key="4">
    <source>
        <dbReference type="PROSITE" id="PS50110"/>
    </source>
</evidence>
<dbReference type="RefSeq" id="WP_307369071.1">
    <property type="nucleotide sequence ID" value="NZ_JAUSUW010000001.1"/>
</dbReference>
<comment type="caution">
    <text evidence="2">Lacks conserved residue(s) required for the propagation of feature annotation.</text>
</comment>
<dbReference type="PROSITE" id="PS50110">
    <property type="entry name" value="RESPONSE_REGULATORY"/>
    <property type="match status" value="1"/>
</dbReference>
<dbReference type="InterPro" id="IPR011006">
    <property type="entry name" value="CheY-like_superfamily"/>
</dbReference>
<evidence type="ECO:0000313" key="6">
    <source>
        <dbReference type="Proteomes" id="UP001238496"/>
    </source>
</evidence>
<dbReference type="Proteomes" id="UP001238496">
    <property type="component" value="Unassembled WGS sequence"/>
</dbReference>
<dbReference type="SUPFAM" id="SSF52172">
    <property type="entry name" value="CheY-like"/>
    <property type="match status" value="1"/>
</dbReference>
<keyword evidence="1 5" id="KW-0238">DNA-binding</keyword>
<dbReference type="Pfam" id="PF00196">
    <property type="entry name" value="GerE"/>
    <property type="match status" value="1"/>
</dbReference>
<dbReference type="SMART" id="SM00421">
    <property type="entry name" value="HTH_LUXR"/>
    <property type="match status" value="1"/>
</dbReference>
<evidence type="ECO:0000259" key="3">
    <source>
        <dbReference type="PROSITE" id="PS50043"/>
    </source>
</evidence>
<comment type="caution">
    <text evidence="5">The sequence shown here is derived from an EMBL/GenBank/DDBJ whole genome shotgun (WGS) entry which is preliminary data.</text>
</comment>
<dbReference type="InterPro" id="IPR051015">
    <property type="entry name" value="EvgA-like"/>
</dbReference>
<dbReference type="InterPro" id="IPR000792">
    <property type="entry name" value="Tscrpt_reg_LuxR_C"/>
</dbReference>
<dbReference type="SUPFAM" id="SSF46894">
    <property type="entry name" value="C-terminal effector domain of the bipartite response regulators"/>
    <property type="match status" value="1"/>
</dbReference>
<organism evidence="5 6">
    <name type="scientific">Peteryoungia aggregata LMG 23059</name>
    <dbReference type="NCBI Taxonomy" id="1368425"/>
    <lineage>
        <taxon>Bacteria</taxon>
        <taxon>Pseudomonadati</taxon>
        <taxon>Pseudomonadota</taxon>
        <taxon>Alphaproteobacteria</taxon>
        <taxon>Hyphomicrobiales</taxon>
        <taxon>Rhizobiaceae</taxon>
        <taxon>Peteryoungia</taxon>
    </lineage>
</organism>
<name>A0ABU0G466_9HYPH</name>
<gene>
    <name evidence="5" type="ORF">J2045_000522</name>
</gene>
<feature type="domain" description="Response regulatory" evidence="4">
    <location>
        <begin position="56"/>
        <end position="175"/>
    </location>
</feature>
<dbReference type="PROSITE" id="PS50043">
    <property type="entry name" value="HTH_LUXR_2"/>
    <property type="match status" value="1"/>
</dbReference>
<feature type="domain" description="HTH luxR-type" evidence="3">
    <location>
        <begin position="200"/>
        <end position="262"/>
    </location>
</feature>
<evidence type="ECO:0000256" key="2">
    <source>
        <dbReference type="PROSITE-ProRule" id="PRU00169"/>
    </source>
</evidence>
<dbReference type="CDD" id="cd06170">
    <property type="entry name" value="LuxR_C_like"/>
    <property type="match status" value="1"/>
</dbReference>
<proteinExistence type="predicted"/>
<keyword evidence="6" id="KW-1185">Reference proteome</keyword>
<reference evidence="5 6" key="1">
    <citation type="submission" date="2023-07" db="EMBL/GenBank/DDBJ databases">
        <title>Genomic Encyclopedia of Type Strains, Phase IV (KMG-IV): sequencing the most valuable type-strain genomes for metagenomic binning, comparative biology and taxonomic classification.</title>
        <authorList>
            <person name="Goeker M."/>
        </authorList>
    </citation>
    <scope>NUCLEOTIDE SEQUENCE [LARGE SCALE GENOMIC DNA]</scope>
    <source>
        <strain evidence="5 6">DSM 1111</strain>
    </source>
</reference>
<dbReference type="PRINTS" id="PR00038">
    <property type="entry name" value="HTHLUXR"/>
</dbReference>
<evidence type="ECO:0000256" key="1">
    <source>
        <dbReference type="ARBA" id="ARBA00023125"/>
    </source>
</evidence>
<dbReference type="Gene3D" id="3.40.50.2300">
    <property type="match status" value="1"/>
</dbReference>
<protein>
    <submittedName>
        <fullName evidence="5">DNA-binding NarL/FixJ family response regulator</fullName>
    </submittedName>
</protein>
<dbReference type="PANTHER" id="PTHR45566">
    <property type="entry name" value="HTH-TYPE TRANSCRIPTIONAL REGULATOR YHJB-RELATED"/>
    <property type="match status" value="1"/>
</dbReference>
<dbReference type="PROSITE" id="PS00622">
    <property type="entry name" value="HTH_LUXR_1"/>
    <property type="match status" value="1"/>
</dbReference>
<accession>A0ABU0G466</accession>
<dbReference type="InterPro" id="IPR016032">
    <property type="entry name" value="Sig_transdc_resp-reg_C-effctor"/>
</dbReference>
<dbReference type="EMBL" id="JAUSUW010000001">
    <property type="protein sequence ID" value="MDQ0419512.1"/>
    <property type="molecule type" value="Genomic_DNA"/>
</dbReference>